<dbReference type="EMBL" id="JAPDNT010000026">
    <property type="protein sequence ID" value="MCW3476904.1"/>
    <property type="molecule type" value="Genomic_DNA"/>
</dbReference>
<evidence type="ECO:0000313" key="2">
    <source>
        <dbReference type="EMBL" id="MCW3476904.1"/>
    </source>
</evidence>
<proteinExistence type="predicted"/>
<dbReference type="Proteomes" id="UP001165679">
    <property type="component" value="Unassembled WGS sequence"/>
</dbReference>
<evidence type="ECO:0000256" key="1">
    <source>
        <dbReference type="ARBA" id="ARBA00022649"/>
    </source>
</evidence>
<dbReference type="Pfam" id="PF07362">
    <property type="entry name" value="CcdA"/>
    <property type="match status" value="1"/>
</dbReference>
<keyword evidence="3" id="KW-1185">Reference proteome</keyword>
<protein>
    <submittedName>
        <fullName evidence="2">Type II toxin-antitoxin system CcdA family antitoxin</fullName>
    </submittedName>
</protein>
<organism evidence="2 3">
    <name type="scientific">Limobrevibacterium gyesilva</name>
    <dbReference type="NCBI Taxonomy" id="2991712"/>
    <lineage>
        <taxon>Bacteria</taxon>
        <taxon>Pseudomonadati</taxon>
        <taxon>Pseudomonadota</taxon>
        <taxon>Alphaproteobacteria</taxon>
        <taxon>Acetobacterales</taxon>
        <taxon>Acetobacteraceae</taxon>
        <taxon>Limobrevibacterium</taxon>
    </lineage>
</organism>
<reference evidence="2" key="1">
    <citation type="submission" date="2022-09" db="EMBL/GenBank/DDBJ databases">
        <title>Rhodovastum sp. nov. RN2-1 isolated from soil in Seongnam, South Korea.</title>
        <authorList>
            <person name="Le N.T."/>
        </authorList>
    </citation>
    <scope>NUCLEOTIDE SEQUENCE</scope>
    <source>
        <strain evidence="2">RN2-1</strain>
    </source>
</reference>
<comment type="caution">
    <text evidence="2">The sequence shown here is derived from an EMBL/GenBank/DDBJ whole genome shotgun (WGS) entry which is preliminary data.</text>
</comment>
<dbReference type="AlphaFoldDB" id="A0AA41YNQ3"/>
<dbReference type="InterPro" id="IPR009956">
    <property type="entry name" value="Post-segregation_anti-tox_CcdA"/>
</dbReference>
<gene>
    <name evidence="2" type="ORF">OL599_20255</name>
</gene>
<reference evidence="2" key="2">
    <citation type="submission" date="2022-10" db="EMBL/GenBank/DDBJ databases">
        <authorList>
            <person name="Trinh H.N."/>
        </authorList>
    </citation>
    <scope>NUCLEOTIDE SEQUENCE</scope>
    <source>
        <strain evidence="2">RN2-1</strain>
    </source>
</reference>
<name>A0AA41YNQ3_9PROT</name>
<keyword evidence="1" id="KW-1277">Toxin-antitoxin system</keyword>
<dbReference type="RefSeq" id="WP_264715762.1">
    <property type="nucleotide sequence ID" value="NZ_JAPDNT010000026.1"/>
</dbReference>
<sequence length="74" mass="8390">MPLKARTNVSIDAELLDQARALDINLSATLENRLREVVAERRRQRWLAANRGALADANAFLAERGLWSDGQRQF</sequence>
<evidence type="ECO:0000313" key="3">
    <source>
        <dbReference type="Proteomes" id="UP001165679"/>
    </source>
</evidence>
<accession>A0AA41YNQ3</accession>